<dbReference type="EMBL" id="JAAMPI010000039">
    <property type="protein sequence ID" value="KAF4637010.1"/>
    <property type="molecule type" value="Genomic_DNA"/>
</dbReference>
<feature type="region of interest" description="Disordered" evidence="1">
    <location>
        <begin position="212"/>
        <end position="357"/>
    </location>
</feature>
<feature type="region of interest" description="Disordered" evidence="1">
    <location>
        <begin position="109"/>
        <end position="163"/>
    </location>
</feature>
<dbReference type="Pfam" id="PF04032">
    <property type="entry name" value="Rpr2"/>
    <property type="match status" value="1"/>
</dbReference>
<evidence type="ECO:0000313" key="3">
    <source>
        <dbReference type="Proteomes" id="UP000566819"/>
    </source>
</evidence>
<dbReference type="InterPro" id="IPR007175">
    <property type="entry name" value="Rpr2/Snm1/Rpp21"/>
</dbReference>
<keyword evidence="3" id="KW-1185">Reference proteome</keyword>
<organism evidence="2 3">
    <name type="scientific">Cudoniella acicularis</name>
    <dbReference type="NCBI Taxonomy" id="354080"/>
    <lineage>
        <taxon>Eukaryota</taxon>
        <taxon>Fungi</taxon>
        <taxon>Dikarya</taxon>
        <taxon>Ascomycota</taxon>
        <taxon>Pezizomycotina</taxon>
        <taxon>Leotiomycetes</taxon>
        <taxon>Helotiales</taxon>
        <taxon>Tricladiaceae</taxon>
        <taxon>Cudoniella</taxon>
    </lineage>
</organism>
<reference evidence="2 3" key="1">
    <citation type="submission" date="2020-03" db="EMBL/GenBank/DDBJ databases">
        <title>Draft Genome Sequence of Cudoniella acicularis.</title>
        <authorList>
            <person name="Buettner E."/>
            <person name="Kellner H."/>
        </authorList>
    </citation>
    <scope>NUCLEOTIDE SEQUENCE [LARGE SCALE GENOMIC DNA]</scope>
    <source>
        <strain evidence="2 3">DSM 108380</strain>
    </source>
</reference>
<proteinExistence type="predicted"/>
<dbReference type="Gene3D" id="6.20.50.20">
    <property type="match status" value="1"/>
</dbReference>
<feature type="compositionally biased region" description="Polar residues" evidence="1">
    <location>
        <begin position="294"/>
        <end position="330"/>
    </location>
</feature>
<feature type="compositionally biased region" description="Basic residues" evidence="1">
    <location>
        <begin position="231"/>
        <end position="251"/>
    </location>
</feature>
<evidence type="ECO:0000256" key="1">
    <source>
        <dbReference type="SAM" id="MobiDB-lite"/>
    </source>
</evidence>
<dbReference type="OrthoDB" id="438080at2759"/>
<name>A0A8H4RVZ7_9HELO</name>
<feature type="compositionally biased region" description="Polar residues" evidence="1">
    <location>
        <begin position="269"/>
        <end position="286"/>
    </location>
</feature>
<dbReference type="GO" id="GO:0006396">
    <property type="term" value="P:RNA processing"/>
    <property type="evidence" value="ECO:0007669"/>
    <property type="project" value="InterPro"/>
</dbReference>
<dbReference type="Proteomes" id="UP000566819">
    <property type="component" value="Unassembled WGS sequence"/>
</dbReference>
<comment type="caution">
    <text evidence="2">The sequence shown here is derived from an EMBL/GenBank/DDBJ whole genome shotgun (WGS) entry which is preliminary data.</text>
</comment>
<gene>
    <name evidence="2" type="ORF">G7Y89_g1079</name>
</gene>
<evidence type="ECO:0000313" key="2">
    <source>
        <dbReference type="EMBL" id="KAF4637010.1"/>
    </source>
</evidence>
<feature type="compositionally biased region" description="Low complexity" evidence="1">
    <location>
        <begin position="117"/>
        <end position="129"/>
    </location>
</feature>
<protein>
    <submittedName>
        <fullName evidence="2">Uncharacterized protein</fullName>
    </submittedName>
</protein>
<sequence length="445" mass="48072">MASVELSARLRYLSDSAHLLAATAPATSKHLMSRHNALLFENGLDPSEEQKRRTCGACGTILIIGWEGSMKIQHLQSRQKNGKNGKNDVPAKAMVYTCDCCGRKTRQPITTSSQRYKIPSRSSKSIISSTALHSTDTHSRSTVPTPESSNSSSKKRAKNRKHGGLSAILAKQQSLQGATASGFGLDLKYIPPKVTYYWEINDDSAENTHEIKTARPPRSSHNKVMVDSPSHSKRSKDKRGKSSKSHHKKIVAHSSSHSHCSKDKGPKSSKPNCNQVVACSASPSNCSEDKAPESSKSSCNKVKARSVSSNCSKTMEVQSSQSSDAQITTAKSSKHSHSKRIPSAPQGAQDSCMPSEGSQMTAIGEEIDLRPCGCPPDLNRETKGKAQAGSAKTTGEQLPNTEGCTCSGHDCHQCSEFSQPSNPAAIELSRQMSAKKQRRIEQKIT</sequence>
<accession>A0A8H4RVZ7</accession>
<feature type="compositionally biased region" description="Polar residues" evidence="1">
    <location>
        <begin position="130"/>
        <end position="147"/>
    </location>
</feature>
<dbReference type="AlphaFoldDB" id="A0A8H4RVZ7"/>
<feature type="compositionally biased region" description="Basic residues" evidence="1">
    <location>
        <begin position="153"/>
        <end position="163"/>
    </location>
</feature>